<comment type="caution">
    <text evidence="6">Lacks conserved residue(s) required for the propagation of feature annotation.</text>
</comment>
<name>A0A9J6G5K8_HAELO</name>
<reference evidence="8 9" key="1">
    <citation type="journal article" date="2020" name="Cell">
        <title>Large-Scale Comparative Analyses of Tick Genomes Elucidate Their Genetic Diversity and Vector Capacities.</title>
        <authorList>
            <consortium name="Tick Genome and Microbiome Consortium (TIGMIC)"/>
            <person name="Jia N."/>
            <person name="Wang J."/>
            <person name="Shi W."/>
            <person name="Du L."/>
            <person name="Sun Y."/>
            <person name="Zhan W."/>
            <person name="Jiang J.F."/>
            <person name="Wang Q."/>
            <person name="Zhang B."/>
            <person name="Ji P."/>
            <person name="Bell-Sakyi L."/>
            <person name="Cui X.M."/>
            <person name="Yuan T.T."/>
            <person name="Jiang B.G."/>
            <person name="Yang W.F."/>
            <person name="Lam T.T."/>
            <person name="Chang Q.C."/>
            <person name="Ding S.J."/>
            <person name="Wang X.J."/>
            <person name="Zhu J.G."/>
            <person name="Ruan X.D."/>
            <person name="Zhao L."/>
            <person name="Wei J.T."/>
            <person name="Ye R.Z."/>
            <person name="Que T.C."/>
            <person name="Du C.H."/>
            <person name="Zhou Y.H."/>
            <person name="Cheng J.X."/>
            <person name="Dai P.F."/>
            <person name="Guo W.B."/>
            <person name="Han X.H."/>
            <person name="Huang E.J."/>
            <person name="Li L.F."/>
            <person name="Wei W."/>
            <person name="Gao Y.C."/>
            <person name="Liu J.Z."/>
            <person name="Shao H.Z."/>
            <person name="Wang X."/>
            <person name="Wang C.C."/>
            <person name="Yang T.C."/>
            <person name="Huo Q.B."/>
            <person name="Li W."/>
            <person name="Chen H.Y."/>
            <person name="Chen S.E."/>
            <person name="Zhou L.G."/>
            <person name="Ni X.B."/>
            <person name="Tian J.H."/>
            <person name="Sheng Y."/>
            <person name="Liu T."/>
            <person name="Pan Y.S."/>
            <person name="Xia L.Y."/>
            <person name="Li J."/>
            <person name="Zhao F."/>
            <person name="Cao W.C."/>
        </authorList>
    </citation>
    <scope>NUCLEOTIDE SEQUENCE [LARGE SCALE GENOMIC DNA]</scope>
    <source>
        <strain evidence="8">HaeL-2018</strain>
    </source>
</reference>
<evidence type="ECO:0000259" key="7">
    <source>
        <dbReference type="Pfam" id="PF04547"/>
    </source>
</evidence>
<dbReference type="EMBL" id="JABSTR010000006">
    <property type="protein sequence ID" value="KAH9373670.1"/>
    <property type="molecule type" value="Genomic_DNA"/>
</dbReference>
<evidence type="ECO:0000256" key="2">
    <source>
        <dbReference type="ARBA" id="ARBA00009671"/>
    </source>
</evidence>
<dbReference type="PANTHER" id="PTHR12308">
    <property type="entry name" value="ANOCTAMIN"/>
    <property type="match status" value="1"/>
</dbReference>
<evidence type="ECO:0000256" key="6">
    <source>
        <dbReference type="RuleBase" id="RU280814"/>
    </source>
</evidence>
<organism evidence="8 9">
    <name type="scientific">Haemaphysalis longicornis</name>
    <name type="common">Bush tick</name>
    <dbReference type="NCBI Taxonomy" id="44386"/>
    <lineage>
        <taxon>Eukaryota</taxon>
        <taxon>Metazoa</taxon>
        <taxon>Ecdysozoa</taxon>
        <taxon>Arthropoda</taxon>
        <taxon>Chelicerata</taxon>
        <taxon>Arachnida</taxon>
        <taxon>Acari</taxon>
        <taxon>Parasitiformes</taxon>
        <taxon>Ixodida</taxon>
        <taxon>Ixodoidea</taxon>
        <taxon>Ixodidae</taxon>
        <taxon>Haemaphysalinae</taxon>
        <taxon>Haemaphysalis</taxon>
    </lineage>
</organism>
<evidence type="ECO:0000256" key="3">
    <source>
        <dbReference type="ARBA" id="ARBA00022692"/>
    </source>
</evidence>
<dbReference type="Pfam" id="PF04547">
    <property type="entry name" value="Anoctamin"/>
    <property type="match status" value="1"/>
</dbReference>
<accession>A0A9J6G5K8</accession>
<keyword evidence="4 6" id="KW-1133">Transmembrane helix</keyword>
<dbReference type="Proteomes" id="UP000821853">
    <property type="component" value="Chromosome 4"/>
</dbReference>
<evidence type="ECO:0000313" key="9">
    <source>
        <dbReference type="Proteomes" id="UP000821853"/>
    </source>
</evidence>
<keyword evidence="5 6" id="KW-0472">Membrane</keyword>
<comment type="subcellular location">
    <subcellularLocation>
        <location evidence="1 6">Membrane</location>
        <topology evidence="1 6">Multi-pass membrane protein</topology>
    </subcellularLocation>
</comment>
<evidence type="ECO:0000256" key="4">
    <source>
        <dbReference type="ARBA" id="ARBA00022989"/>
    </source>
</evidence>
<evidence type="ECO:0000256" key="1">
    <source>
        <dbReference type="ARBA" id="ARBA00004141"/>
    </source>
</evidence>
<keyword evidence="3 6" id="KW-0812">Transmembrane</keyword>
<comment type="similarity">
    <text evidence="2 6">Belongs to the anoctamin family.</text>
</comment>
<evidence type="ECO:0000313" key="8">
    <source>
        <dbReference type="EMBL" id="KAH9373670.1"/>
    </source>
</evidence>
<feature type="transmembrane region" description="Helical" evidence="6">
    <location>
        <begin position="22"/>
        <end position="43"/>
    </location>
</feature>
<dbReference type="OrthoDB" id="6418703at2759"/>
<sequence>MQRDVNALIYAVDVIKAAGDTFLTPFFAFTVCLWAGTVFLEIWKRRQASLAHRWNVDHFSAEEPEMPQFYGTVAVRDPITGELSWHYPMSHRIAKYCCSVGFFVMMGRSGLFGLGDQFKDRCGHPGRDTCMSLLSLQLLILMIVKPFPKFCYDVIWP</sequence>
<dbReference type="PANTHER" id="PTHR12308:SF73">
    <property type="entry name" value="ANOCTAMIN"/>
    <property type="match status" value="1"/>
</dbReference>
<dbReference type="InterPro" id="IPR007632">
    <property type="entry name" value="Anoctamin"/>
</dbReference>
<dbReference type="GO" id="GO:0005886">
    <property type="term" value="C:plasma membrane"/>
    <property type="evidence" value="ECO:0007669"/>
    <property type="project" value="TreeGrafter"/>
</dbReference>
<gene>
    <name evidence="8" type="ORF">HPB48_014593</name>
</gene>
<dbReference type="AlphaFoldDB" id="A0A9J6G5K8"/>
<dbReference type="VEuPathDB" id="VectorBase:HLOH_052285"/>
<proteinExistence type="inferred from homology"/>
<comment type="caution">
    <text evidence="8">The sequence shown here is derived from an EMBL/GenBank/DDBJ whole genome shotgun (WGS) entry which is preliminary data.</text>
</comment>
<dbReference type="GO" id="GO:0005254">
    <property type="term" value="F:chloride channel activity"/>
    <property type="evidence" value="ECO:0007669"/>
    <property type="project" value="TreeGrafter"/>
</dbReference>
<keyword evidence="9" id="KW-1185">Reference proteome</keyword>
<dbReference type="InterPro" id="IPR049452">
    <property type="entry name" value="Anoctamin_TM"/>
</dbReference>
<protein>
    <recommendedName>
        <fullName evidence="6">Anoctamin</fullName>
    </recommendedName>
</protein>
<feature type="domain" description="Anoctamin transmembrane" evidence="7">
    <location>
        <begin position="19"/>
        <end position="106"/>
    </location>
</feature>
<evidence type="ECO:0000256" key="5">
    <source>
        <dbReference type="ARBA" id="ARBA00023136"/>
    </source>
</evidence>